<dbReference type="OMA" id="TEYTHFE"/>
<dbReference type="EMBL" id="PCGC01000018">
    <property type="protein sequence ID" value="PHL21334.1"/>
    <property type="molecule type" value="Genomic_DNA"/>
</dbReference>
<reference evidence="8 17" key="6">
    <citation type="submission" date="2017-10" db="EMBL/GenBank/DDBJ databases">
        <title>Draft genomes of the Enterococcus faecium isolated from human feces before and after Helicobacter pylori eradication therapy.</title>
        <authorList>
            <person name="Prianichniikov N.A."/>
            <person name="Glushchenko O.E."/>
            <person name="Malakhova M.V."/>
        </authorList>
    </citation>
    <scope>NUCLEOTIDE SEQUENCE [LARGE SCALE GENOMIC DNA]</scope>
    <source>
        <strain evidence="8 17">Hp_5-7</strain>
    </source>
</reference>
<evidence type="ECO:0000313" key="15">
    <source>
        <dbReference type="Proteomes" id="UP000191171"/>
    </source>
</evidence>
<dbReference type="RefSeq" id="WP_002295776.1">
    <property type="nucleotide sequence ID" value="NZ_AP022341.1"/>
</dbReference>
<evidence type="ECO:0000313" key="19">
    <source>
        <dbReference type="Proteomes" id="UP000253144"/>
    </source>
</evidence>
<dbReference type="Proteomes" id="UP000183509">
    <property type="component" value="Unassembled WGS sequence"/>
</dbReference>
<dbReference type="Proteomes" id="UP000469871">
    <property type="component" value="Unassembled WGS sequence"/>
</dbReference>
<dbReference type="EMBL" id="LRHK01000005">
    <property type="protein sequence ID" value="KWX16473.1"/>
    <property type="molecule type" value="Genomic_DNA"/>
</dbReference>
<dbReference type="EMBL" id="MVGJ01000040">
    <property type="protein sequence ID" value="OOL82584.1"/>
    <property type="molecule type" value="Genomic_DNA"/>
</dbReference>
<reference evidence="3" key="10">
    <citation type="journal article" date="2022" name="J. Anim. Sci.">
        <title>Whole genome sequence analyses-based assessment of virulence potential and antimicrobial susceptibilities and resistance of Enterococcus faecium strains isolated from commercial swine and cattle probiotic products.</title>
        <authorList>
            <person name="Shridhar P.B."/>
            <person name="Amachawadi R.G."/>
            <person name="Tokach M."/>
            <person name="Patel I."/>
            <person name="Gangiredla J."/>
            <person name="Mammel M."/>
            <person name="Nagaraja T.G."/>
        </authorList>
    </citation>
    <scope>NUCLEOTIDE SEQUENCE</scope>
    <source>
        <strain evidence="3">EF215</strain>
    </source>
</reference>
<dbReference type="STRING" id="1352.AL014_05525"/>
<reference evidence="9 18" key="8">
    <citation type="submission" date="2018-05" db="EMBL/GenBank/DDBJ databases">
        <title>Vancomycin-resistant Enterococcus faecium strain from Chelyabinsk, Russia.</title>
        <authorList>
            <person name="Gostev V."/>
            <person name="Goncharov A."/>
            <person name="Kolodzhieva V."/>
            <person name="Suvorov A."/>
            <person name="Sidorenko S."/>
            <person name="Zueva L."/>
        </authorList>
    </citation>
    <scope>NUCLEOTIDE SEQUENCE [LARGE SCALE GENOMIC DNA]</scope>
    <source>
        <strain evidence="9 18">20</strain>
    </source>
</reference>
<reference evidence="7 16" key="5">
    <citation type="submission" date="2017-05" db="EMBL/GenBank/DDBJ databases">
        <title>The Genome Sequence of Enterococcus faecium 6F2_DIV0138.</title>
        <authorList>
            <consortium name="The Broad Institute Genomics Platform"/>
            <consortium name="The Broad Institute Genomic Center for Infectious Diseases"/>
            <person name="Earl A."/>
            <person name="Manson A."/>
            <person name="Schwartman J."/>
            <person name="Gilmore M."/>
            <person name="Abouelleil A."/>
            <person name="Cao P."/>
            <person name="Chapman S."/>
            <person name="Cusick C."/>
            <person name="Shea T."/>
            <person name="Young S."/>
            <person name="Neafsey D."/>
            <person name="Nusbaum C."/>
            <person name="Birren B."/>
        </authorList>
    </citation>
    <scope>NUCLEOTIDE SEQUENCE [LARGE SCALE GENOMIC DNA]</scope>
    <source>
        <strain evidence="7 16">6F2_DIV0138</strain>
    </source>
</reference>
<dbReference type="EMBL" id="WEFP01000001">
    <property type="protein sequence ID" value="KAB7576410.1"/>
    <property type="molecule type" value="Genomic_DNA"/>
</dbReference>
<dbReference type="EMBL" id="JAMWMK010000006">
    <property type="protein sequence ID" value="MDC4247512.1"/>
    <property type="molecule type" value="Genomic_DNA"/>
</dbReference>
<reference evidence="1 21" key="9">
    <citation type="submission" date="2019-10" db="EMBL/GenBank/DDBJ databases">
        <title>Evolutionary dynamics of vancomycin-resistant Enterococcus faecium during gastrointestinal tract colonization and bloodstream infection in immunocompromised pediatric patients.</title>
        <authorList>
            <person name="Chilambi G.S."/>
            <person name="Nordstrom H.R."/>
            <person name="Evans D.R."/>
            <person name="Ferrolino J."/>
            <person name="Hayden R.T."/>
            <person name="Maron G.M."/>
            <person name="Vo A.N."/>
            <person name="Gilmore M.S."/>
            <person name="Wolf J."/>
            <person name="Rosch J.W."/>
            <person name="Van Tyne D."/>
        </authorList>
    </citation>
    <scope>NUCLEOTIDE SEQUENCE [LARGE SCALE GENOMIC DNA]</scope>
    <source>
        <strain evidence="1 21">VRECG27</strain>
    </source>
</reference>
<reference evidence="4" key="11">
    <citation type="submission" date="2022-05" db="EMBL/GenBank/DDBJ databases">
        <title>Draft genome sequences of Clostridium perfringens strains isolated from Peru.</title>
        <authorList>
            <person name="Hurtado R."/>
            <person name="Lima L."/>
            <person name="Sousa T."/>
            <person name="Jaiswal A.K."/>
            <person name="Tiwari S."/>
            <person name="Maturrano L."/>
            <person name="Brenig B."/>
            <person name="Azevedo V."/>
        </authorList>
    </citation>
    <scope>NUCLEOTIDE SEQUENCE</scope>
    <source>
        <strain evidence="4">CP4</strain>
    </source>
</reference>
<evidence type="ECO:0000313" key="1">
    <source>
        <dbReference type="EMBL" id="KAB7576410.1"/>
    </source>
</evidence>
<evidence type="ECO:0000313" key="20">
    <source>
        <dbReference type="Proteomes" id="UP000289562"/>
    </source>
</evidence>
<dbReference type="EMBL" id="JARPTX010000030">
    <property type="protein sequence ID" value="MDT2370364.1"/>
    <property type="molecule type" value="Genomic_DNA"/>
</dbReference>
<evidence type="ECO:0000313" key="17">
    <source>
        <dbReference type="Proteomes" id="UP000224303"/>
    </source>
</evidence>
<dbReference type="EMBL" id="LEQJ01000005">
    <property type="protein sequence ID" value="RBS33436.1"/>
    <property type="molecule type" value="Genomic_DNA"/>
</dbReference>
<dbReference type="Proteomes" id="UP001139644">
    <property type="component" value="Unassembled WGS sequence"/>
</dbReference>
<evidence type="ECO:0000313" key="16">
    <source>
        <dbReference type="Proteomes" id="UP000194737"/>
    </source>
</evidence>
<dbReference type="EMBL" id="NGLB01000001">
    <property type="protein sequence ID" value="OTN99990.1"/>
    <property type="molecule type" value="Genomic_DNA"/>
</dbReference>
<dbReference type="EMBL" id="PJVH01000089">
    <property type="protein sequence ID" value="RXU82820.1"/>
    <property type="molecule type" value="Genomic_DNA"/>
</dbReference>
<dbReference type="Proteomes" id="UP001141166">
    <property type="component" value="Unassembled WGS sequence"/>
</dbReference>
<reference evidence="5" key="12">
    <citation type="submission" date="2023-03" db="EMBL/GenBank/DDBJ databases">
        <authorList>
            <person name="Shen W."/>
            <person name="Cai J."/>
        </authorList>
    </citation>
    <scope>NUCLEOTIDE SEQUENCE</scope>
    <source>
        <strain evidence="5">B1010-2</strain>
    </source>
</reference>
<evidence type="ECO:0000313" key="2">
    <source>
        <dbReference type="EMBL" id="KWX16473.1"/>
    </source>
</evidence>
<reference evidence="2 13" key="2">
    <citation type="submission" date="2016-01" db="EMBL/GenBank/DDBJ databases">
        <title>Molecular Mechanisms for transfer of large genomic segments between Enterococcus faecium strains.</title>
        <authorList>
            <person name="Garcia-Solache M.A."/>
            <person name="Lebreton F."/>
            <person name="Mclaughlin R.E."/>
            <person name="Whiteaker J.D."/>
            <person name="Gilmore M.S."/>
            <person name="Rice L.B."/>
        </authorList>
    </citation>
    <scope>NUCLEOTIDE SEQUENCE [LARGE SCALE GENOMIC DNA]</scope>
    <source>
        <strain evidence="2 13">D344RRF x C68</strain>
    </source>
</reference>
<evidence type="ECO:0000313" key="12">
    <source>
        <dbReference type="EMBL" id="SAM37400.1"/>
    </source>
</evidence>
<evidence type="ECO:0000313" key="9">
    <source>
        <dbReference type="EMBL" id="PZM56995.1"/>
    </source>
</evidence>
<sequence length="142" mass="16947">MEKFTHKKMDPNEIPIIFVRDCKGNVQGKVSINEWNERRRPATLNELEIKLYRQSLVYYADQEYEKATDLLKFLIARTEYTRFEYIERLANIYHIMNEPVKEYQLLDTVLSVAELIALPAGLEKKLVRRLLRVKQQLSDQEK</sequence>
<reference evidence="10 19" key="1">
    <citation type="submission" date="2015-06" db="EMBL/GenBank/DDBJ databases">
        <title>The Genome Sequence of Enterococcus faecium 131EA1.</title>
        <authorList>
            <consortium name="The Broad Institute Genomics Platform"/>
            <consortium name="The Broad Institute Genome Sequencing Center for Infectious Disease"/>
            <person name="Earl A.M."/>
            <person name="Van Tyne D."/>
            <person name="Lebreton F."/>
            <person name="Saavedra J.T."/>
            <person name="Gilmore M.S."/>
            <person name="Manson Mcguire A."/>
            <person name="Clock S."/>
            <person name="Crupain M."/>
            <person name="Rangan U."/>
            <person name="Young S."/>
            <person name="Abouelleil A."/>
            <person name="Cao P."/>
            <person name="Chapman S.B."/>
            <person name="Griggs A."/>
            <person name="Priest M."/>
            <person name="Shea T."/>
            <person name="Wortman J."/>
            <person name="Nusbaum C."/>
            <person name="Birren B."/>
        </authorList>
    </citation>
    <scope>NUCLEOTIDE SEQUENCE [LARGE SCALE GENOMIC DNA]</scope>
    <source>
        <strain evidence="10 19">131EA1</strain>
    </source>
</reference>
<evidence type="ECO:0000313" key="8">
    <source>
        <dbReference type="EMBL" id="PHL21334.1"/>
    </source>
</evidence>
<comment type="caution">
    <text evidence="2">The sequence shown here is derived from an EMBL/GenBank/DDBJ whole genome shotgun (WGS) entry which is preliminary data.</text>
</comment>
<evidence type="ECO:0000313" key="21">
    <source>
        <dbReference type="Proteomes" id="UP000469871"/>
    </source>
</evidence>
<evidence type="ECO:0000313" key="6">
    <source>
        <dbReference type="EMBL" id="OOL82584.1"/>
    </source>
</evidence>
<gene>
    <name evidence="7" type="ORF">A5804_001482</name>
    <name evidence="2" type="ORF">AWT83_13150</name>
    <name evidence="6" type="ORF">B1P95_08610</name>
    <name evidence="8" type="ORF">CQR37_08780</name>
    <name evidence="11" type="ORF">CYQ77_13550</name>
    <name evidence="9" type="ORF">DKP91_00935</name>
    <name evidence="12" type="ORF">DTPHA_600658</name>
    <name evidence="10" type="ORF">EB12_01036</name>
    <name evidence="1" type="ORF">GBM73_03320</name>
    <name evidence="3" type="ORF">KYX88_14245</name>
    <name evidence="4" type="ORF">M3X98_05495</name>
    <name evidence="5" type="ORF">P6Z85_09410</name>
</gene>
<evidence type="ECO:0000313" key="10">
    <source>
        <dbReference type="EMBL" id="RBS33436.1"/>
    </source>
</evidence>
<proteinExistence type="predicted"/>
<dbReference type="Proteomes" id="UP000253144">
    <property type="component" value="Unassembled WGS sequence"/>
</dbReference>
<dbReference type="EMBL" id="QHGU01000003">
    <property type="protein sequence ID" value="PZM56995.1"/>
    <property type="molecule type" value="Genomic_DNA"/>
</dbReference>
<dbReference type="GeneID" id="66454196"/>
<reference evidence="6 15" key="4">
    <citation type="submission" date="2017-02" db="EMBL/GenBank/DDBJ databases">
        <title>Clonality and virulence of isolates of VRE in Hematopoietic Stem Cell Transplanted (HSCT) patients.</title>
        <authorList>
            <person name="Marchi A.P."/>
            <person name="Martins R.C."/>
            <person name="Marie S.K."/>
            <person name="Levin A.S."/>
            <person name="Costa S.F."/>
        </authorList>
    </citation>
    <scope>NUCLEOTIDE SEQUENCE [LARGE SCALE GENOMIC DNA]</scope>
    <source>
        <strain evidence="6 15">LIM1759</strain>
    </source>
</reference>
<evidence type="ECO:0000313" key="18">
    <source>
        <dbReference type="Proteomes" id="UP000249070"/>
    </source>
</evidence>
<dbReference type="Proteomes" id="UP000194737">
    <property type="component" value="Unassembled WGS sequence"/>
</dbReference>
<accession>A0A132P2D6</accession>
<dbReference type="PATRIC" id="fig|1352.1358.peg.1897"/>
<dbReference type="Proteomes" id="UP000224303">
    <property type="component" value="Unassembled WGS sequence"/>
</dbReference>
<evidence type="ECO:0000313" key="5">
    <source>
        <dbReference type="EMBL" id="MDT2370364.1"/>
    </source>
</evidence>
<evidence type="ECO:0000313" key="4">
    <source>
        <dbReference type="EMBL" id="MDC4247512.1"/>
    </source>
</evidence>
<dbReference type="EMBL" id="FKLM01000007">
    <property type="protein sequence ID" value="SAM37400.1"/>
    <property type="molecule type" value="Genomic_DNA"/>
</dbReference>
<dbReference type="EMBL" id="JAIFOC010000236">
    <property type="protein sequence ID" value="MBX4223915.1"/>
    <property type="molecule type" value="Genomic_DNA"/>
</dbReference>
<dbReference type="Proteomes" id="UP000249070">
    <property type="component" value="Unassembled WGS sequence"/>
</dbReference>
<dbReference type="Proteomes" id="UP001260956">
    <property type="component" value="Unassembled WGS sequence"/>
</dbReference>
<evidence type="ECO:0000313" key="11">
    <source>
        <dbReference type="EMBL" id="RXU82820.1"/>
    </source>
</evidence>
<reference evidence="12 14" key="3">
    <citation type="submission" date="2016-04" db="EMBL/GenBank/DDBJ databases">
        <authorList>
            <person name="Millard A."/>
        </authorList>
    </citation>
    <scope>NUCLEOTIDE SEQUENCE [LARGE SCALE GENOMIC DNA]</scope>
    <source>
        <strain evidence="12">Isolate 22</strain>
    </source>
</reference>
<evidence type="ECO:0000313" key="7">
    <source>
        <dbReference type="EMBL" id="OTN99990.1"/>
    </source>
</evidence>
<dbReference type="AlphaFoldDB" id="A0A132P2D6"/>
<evidence type="ECO:0000313" key="14">
    <source>
        <dbReference type="Proteomes" id="UP000183509"/>
    </source>
</evidence>
<protein>
    <submittedName>
        <fullName evidence="2">Uncharacterized protein</fullName>
    </submittedName>
</protein>
<name>A0A132P2D6_ENTFC</name>
<reference evidence="11 20" key="7">
    <citation type="submission" date="2017-12" db="EMBL/GenBank/DDBJ databases">
        <title>A pool of 800 enterococci isolated from chicken carcass rinse samples from New Zealand.</title>
        <authorList>
            <person name="Zhang J."/>
            <person name="Rogers L."/>
            <person name="Midwinter A."/>
            <person name="French N."/>
        </authorList>
    </citation>
    <scope>NUCLEOTIDE SEQUENCE [LARGE SCALE GENOMIC DNA]</scope>
    <source>
        <strain evidence="11 20">EN697</strain>
    </source>
</reference>
<evidence type="ECO:0000313" key="3">
    <source>
        <dbReference type="EMBL" id="MBX4223915.1"/>
    </source>
</evidence>
<dbReference type="Proteomes" id="UP000191171">
    <property type="component" value="Unassembled WGS sequence"/>
</dbReference>
<evidence type="ECO:0000313" key="13">
    <source>
        <dbReference type="Proteomes" id="UP000070452"/>
    </source>
</evidence>
<organism evidence="2 13">
    <name type="scientific">Enterococcus faecium</name>
    <name type="common">Streptococcus faecium</name>
    <dbReference type="NCBI Taxonomy" id="1352"/>
    <lineage>
        <taxon>Bacteria</taxon>
        <taxon>Bacillati</taxon>
        <taxon>Bacillota</taxon>
        <taxon>Bacilli</taxon>
        <taxon>Lactobacillales</taxon>
        <taxon>Enterococcaceae</taxon>
        <taxon>Enterococcus</taxon>
    </lineage>
</organism>
<dbReference type="Proteomes" id="UP000070452">
    <property type="component" value="Unassembled WGS sequence"/>
</dbReference>
<dbReference type="Proteomes" id="UP000289562">
    <property type="component" value="Unassembled WGS sequence"/>
</dbReference>